<proteinExistence type="predicted"/>
<sequence>MAQSTPIDRLKWALLLQPRRIAALSAEGRKATMSRFSSHRLAKIKCWPDKMQSSQEETAQSNMHWPAKMGAVTGYSHEAVGCFSRMGK</sequence>
<keyword evidence="2" id="KW-1185">Reference proteome</keyword>
<evidence type="ECO:0000313" key="1">
    <source>
        <dbReference type="EMBL" id="GMH03380.1"/>
    </source>
</evidence>
<dbReference type="Proteomes" id="UP001279734">
    <property type="component" value="Unassembled WGS sequence"/>
</dbReference>
<reference evidence="1" key="1">
    <citation type="submission" date="2023-05" db="EMBL/GenBank/DDBJ databases">
        <title>Nepenthes gracilis genome sequencing.</title>
        <authorList>
            <person name="Fukushima K."/>
        </authorList>
    </citation>
    <scope>NUCLEOTIDE SEQUENCE</scope>
    <source>
        <strain evidence="1">SING2019-196</strain>
    </source>
</reference>
<protein>
    <submittedName>
        <fullName evidence="1">Uncharacterized protein</fullName>
    </submittedName>
</protein>
<evidence type="ECO:0000313" key="2">
    <source>
        <dbReference type="Proteomes" id="UP001279734"/>
    </source>
</evidence>
<gene>
    <name evidence="1" type="ORF">Nepgr_005219</name>
</gene>
<organism evidence="1 2">
    <name type="scientific">Nepenthes gracilis</name>
    <name type="common">Slender pitcher plant</name>
    <dbReference type="NCBI Taxonomy" id="150966"/>
    <lineage>
        <taxon>Eukaryota</taxon>
        <taxon>Viridiplantae</taxon>
        <taxon>Streptophyta</taxon>
        <taxon>Embryophyta</taxon>
        <taxon>Tracheophyta</taxon>
        <taxon>Spermatophyta</taxon>
        <taxon>Magnoliopsida</taxon>
        <taxon>eudicotyledons</taxon>
        <taxon>Gunneridae</taxon>
        <taxon>Pentapetalae</taxon>
        <taxon>Caryophyllales</taxon>
        <taxon>Nepenthaceae</taxon>
        <taxon>Nepenthes</taxon>
    </lineage>
</organism>
<dbReference type="EMBL" id="BSYO01000004">
    <property type="protein sequence ID" value="GMH03380.1"/>
    <property type="molecule type" value="Genomic_DNA"/>
</dbReference>
<dbReference type="AlphaFoldDB" id="A0AAD3S2U9"/>
<accession>A0AAD3S2U9</accession>
<name>A0AAD3S2U9_NEPGR</name>
<comment type="caution">
    <text evidence="1">The sequence shown here is derived from an EMBL/GenBank/DDBJ whole genome shotgun (WGS) entry which is preliminary data.</text>
</comment>